<dbReference type="PANTHER" id="PTHR24074">
    <property type="entry name" value="CO-CHAPERONE PROTEIN DJLA"/>
    <property type="match status" value="1"/>
</dbReference>
<feature type="region of interest" description="Disordered" evidence="1">
    <location>
        <begin position="155"/>
        <end position="186"/>
    </location>
</feature>
<dbReference type="AlphaFoldDB" id="A0A291IS95"/>
<feature type="compositionally biased region" description="Basic and acidic residues" evidence="1">
    <location>
        <begin position="155"/>
        <end position="169"/>
    </location>
</feature>
<evidence type="ECO:0000256" key="1">
    <source>
        <dbReference type="SAM" id="MobiDB-lite"/>
    </source>
</evidence>
<dbReference type="Proteomes" id="UP000232227">
    <property type="component" value="Chromosome"/>
</dbReference>
<dbReference type="PRINTS" id="PR00625">
    <property type="entry name" value="JDOMAIN"/>
</dbReference>
<feature type="domain" description="J" evidence="2">
    <location>
        <begin position="128"/>
        <end position="186"/>
    </location>
</feature>
<dbReference type="InterPro" id="IPR050817">
    <property type="entry name" value="DjlA_DnaK_co-chaperone"/>
</dbReference>
<evidence type="ECO:0000259" key="2">
    <source>
        <dbReference type="PROSITE" id="PS50076"/>
    </source>
</evidence>
<organism evidence="3 4">
    <name type="scientific">Mesoplasma lactucae ATCC 49193</name>
    <dbReference type="NCBI Taxonomy" id="81460"/>
    <lineage>
        <taxon>Bacteria</taxon>
        <taxon>Bacillati</taxon>
        <taxon>Mycoplasmatota</taxon>
        <taxon>Mollicutes</taxon>
        <taxon>Entomoplasmatales</taxon>
        <taxon>Entomoplasmataceae</taxon>
        <taxon>Mesoplasma</taxon>
    </lineage>
</organism>
<dbReference type="SMART" id="SM00271">
    <property type="entry name" value="DnaJ"/>
    <property type="match status" value="1"/>
</dbReference>
<dbReference type="Pfam" id="PF00226">
    <property type="entry name" value="DnaJ"/>
    <property type="match status" value="1"/>
</dbReference>
<reference evidence="3 4" key="1">
    <citation type="submission" date="2017-09" db="EMBL/GenBank/DDBJ databases">
        <title>SPAdes assembly of the Mesoplasma lactucae genome.</title>
        <authorList>
            <person name="Knight T.F."/>
            <person name="Rubinstein R."/>
            <person name="Citino T."/>
        </authorList>
    </citation>
    <scope>NUCLEOTIDE SEQUENCE [LARGE SCALE GENOMIC DNA]</scope>
    <source>
        <strain evidence="3 4">831-C4</strain>
    </source>
</reference>
<gene>
    <name evidence="3" type="ORF">CP520_00605</name>
</gene>
<proteinExistence type="predicted"/>
<sequence>MDDNVLRYFNQYYGYFLNVNHELLERYLYNTTVSHVIEQALGKGLIGDDGYIRAALNSYTQSINGAVNEIAQRIQQDQAEQNQQFFDDLFRQFREAFEQSTNGSYSYRSSESHGYYEEKVNGKTVLQAAYTTLQVEESATDDEVKKAYRKLAKEYHPDRNPSKEAKDKMAAVNNAYDTVKKSRNMK</sequence>
<dbReference type="InterPro" id="IPR001623">
    <property type="entry name" value="DnaJ_domain"/>
</dbReference>
<evidence type="ECO:0000313" key="3">
    <source>
        <dbReference type="EMBL" id="ATG97815.1"/>
    </source>
</evidence>
<accession>A0A291IS95</accession>
<name>A0A291IS95_9MOLU</name>
<dbReference type="SUPFAM" id="SSF46565">
    <property type="entry name" value="Chaperone J-domain"/>
    <property type="match status" value="1"/>
</dbReference>
<protein>
    <recommendedName>
        <fullName evidence="2">J domain-containing protein</fullName>
    </recommendedName>
</protein>
<keyword evidence="4" id="KW-1185">Reference proteome</keyword>
<dbReference type="PROSITE" id="PS50076">
    <property type="entry name" value="DNAJ_2"/>
    <property type="match status" value="1"/>
</dbReference>
<dbReference type="InterPro" id="IPR036869">
    <property type="entry name" value="J_dom_sf"/>
</dbReference>
<evidence type="ECO:0000313" key="4">
    <source>
        <dbReference type="Proteomes" id="UP000232227"/>
    </source>
</evidence>
<dbReference type="Gene3D" id="1.10.287.110">
    <property type="entry name" value="DnaJ domain"/>
    <property type="match status" value="1"/>
</dbReference>
<dbReference type="CDD" id="cd06257">
    <property type="entry name" value="DnaJ"/>
    <property type="match status" value="1"/>
</dbReference>
<dbReference type="KEGG" id="mlac:CP520_00605"/>
<dbReference type="OrthoDB" id="9779889at2"/>
<dbReference type="EMBL" id="CP023668">
    <property type="protein sequence ID" value="ATG97815.1"/>
    <property type="molecule type" value="Genomic_DNA"/>
</dbReference>